<dbReference type="PROSITE" id="PS00028">
    <property type="entry name" value="ZINC_FINGER_C2H2_1"/>
    <property type="match status" value="2"/>
</dbReference>
<dbReference type="Proteomes" id="UP001642540">
    <property type="component" value="Unassembled WGS sequence"/>
</dbReference>
<sequence>MSKLSGNEVYLQEKLKKHSRYHSLERPFPCDECPMAFHTKRDCERHRLVHKNVQKIECPICNRGIGRKDNFKRHLRTHLGKGETATETPGTQTPAPPQFHYSMNTSKDIEGTAVRQNDFNANAIPCIKKNTQVRQSQYTQTYDSDAQFRESERKESTQFSGLETNANLHLTLRDFPNFVPVPFFVLFPYVTNDYY</sequence>
<evidence type="ECO:0000256" key="5">
    <source>
        <dbReference type="ARBA" id="ARBA00022833"/>
    </source>
</evidence>
<evidence type="ECO:0000259" key="8">
    <source>
        <dbReference type="PROSITE" id="PS50157"/>
    </source>
</evidence>
<dbReference type="InterPro" id="IPR013087">
    <property type="entry name" value="Znf_C2H2_type"/>
</dbReference>
<organism evidence="9 10">
    <name type="scientific">Orchesella dallaii</name>
    <dbReference type="NCBI Taxonomy" id="48710"/>
    <lineage>
        <taxon>Eukaryota</taxon>
        <taxon>Metazoa</taxon>
        <taxon>Ecdysozoa</taxon>
        <taxon>Arthropoda</taxon>
        <taxon>Hexapoda</taxon>
        <taxon>Collembola</taxon>
        <taxon>Entomobryomorpha</taxon>
        <taxon>Entomobryoidea</taxon>
        <taxon>Orchesellidae</taxon>
        <taxon>Orchesellinae</taxon>
        <taxon>Orchesella</taxon>
    </lineage>
</organism>
<evidence type="ECO:0000256" key="2">
    <source>
        <dbReference type="ARBA" id="ARBA00022723"/>
    </source>
</evidence>
<dbReference type="Gene3D" id="3.30.160.60">
    <property type="entry name" value="Classic Zinc Finger"/>
    <property type="match status" value="2"/>
</dbReference>
<proteinExistence type="predicted"/>
<name>A0ABP1S2B8_9HEXA</name>
<keyword evidence="2" id="KW-0479">Metal-binding</keyword>
<evidence type="ECO:0000256" key="4">
    <source>
        <dbReference type="ARBA" id="ARBA00022771"/>
    </source>
</evidence>
<keyword evidence="3" id="KW-0677">Repeat</keyword>
<evidence type="ECO:0000313" key="9">
    <source>
        <dbReference type="EMBL" id="CAL8141615.1"/>
    </source>
</evidence>
<keyword evidence="10" id="KW-1185">Reference proteome</keyword>
<evidence type="ECO:0000256" key="7">
    <source>
        <dbReference type="PROSITE-ProRule" id="PRU00042"/>
    </source>
</evidence>
<dbReference type="Pfam" id="PF00096">
    <property type="entry name" value="zf-C2H2"/>
    <property type="match status" value="1"/>
</dbReference>
<comment type="caution">
    <text evidence="9">The sequence shown here is derived from an EMBL/GenBank/DDBJ whole genome shotgun (WGS) entry which is preliminary data.</text>
</comment>
<keyword evidence="5" id="KW-0862">Zinc</keyword>
<gene>
    <name evidence="9" type="ORF">ODALV1_LOCUS28800</name>
</gene>
<dbReference type="PANTHER" id="PTHR24394">
    <property type="entry name" value="ZINC FINGER PROTEIN"/>
    <property type="match status" value="1"/>
</dbReference>
<dbReference type="InterPro" id="IPR036236">
    <property type="entry name" value="Znf_C2H2_sf"/>
</dbReference>
<dbReference type="PROSITE" id="PS50157">
    <property type="entry name" value="ZINC_FINGER_C2H2_2"/>
    <property type="match status" value="2"/>
</dbReference>
<dbReference type="PANTHER" id="PTHR24394:SF42">
    <property type="entry name" value="ZINC FINGER AND BTB DOMAIN CONTAINING 1"/>
    <property type="match status" value="1"/>
</dbReference>
<dbReference type="EMBL" id="CAXLJM020000147">
    <property type="protein sequence ID" value="CAL8141615.1"/>
    <property type="molecule type" value="Genomic_DNA"/>
</dbReference>
<comment type="subcellular location">
    <subcellularLocation>
        <location evidence="1">Nucleus</location>
    </subcellularLocation>
</comment>
<accession>A0ABP1S2B8</accession>
<keyword evidence="4 7" id="KW-0863">Zinc-finger</keyword>
<keyword evidence="6" id="KW-0539">Nucleus</keyword>
<dbReference type="SMART" id="SM00355">
    <property type="entry name" value="ZnF_C2H2"/>
    <property type="match status" value="2"/>
</dbReference>
<evidence type="ECO:0000256" key="1">
    <source>
        <dbReference type="ARBA" id="ARBA00004123"/>
    </source>
</evidence>
<evidence type="ECO:0000313" key="10">
    <source>
        <dbReference type="Proteomes" id="UP001642540"/>
    </source>
</evidence>
<evidence type="ECO:0000256" key="6">
    <source>
        <dbReference type="ARBA" id="ARBA00023242"/>
    </source>
</evidence>
<feature type="domain" description="C2H2-type" evidence="8">
    <location>
        <begin position="28"/>
        <end position="55"/>
    </location>
</feature>
<protein>
    <recommendedName>
        <fullName evidence="8">C2H2-type domain-containing protein</fullName>
    </recommendedName>
</protein>
<feature type="domain" description="C2H2-type" evidence="8">
    <location>
        <begin position="56"/>
        <end position="83"/>
    </location>
</feature>
<reference evidence="9 10" key="1">
    <citation type="submission" date="2024-08" db="EMBL/GenBank/DDBJ databases">
        <authorList>
            <person name="Cucini C."/>
            <person name="Frati F."/>
        </authorList>
    </citation>
    <scope>NUCLEOTIDE SEQUENCE [LARGE SCALE GENOMIC DNA]</scope>
</reference>
<evidence type="ECO:0000256" key="3">
    <source>
        <dbReference type="ARBA" id="ARBA00022737"/>
    </source>
</evidence>
<dbReference type="SUPFAM" id="SSF57667">
    <property type="entry name" value="beta-beta-alpha zinc fingers"/>
    <property type="match status" value="1"/>
</dbReference>